<dbReference type="GeneID" id="26970915"/>
<gene>
    <name evidence="1" type="ORF">PAAG_12174</name>
</gene>
<dbReference type="HOGENOM" id="CLU_2427643_0_0_1"/>
<dbReference type="VEuPathDB" id="FungiDB:PAAG_12174"/>
<sequence>MRHTALYRDFQVATYGVVRRWGQQRQGHATHGKFITGPGKTQIYSHTARNVEDGSAPVLVDRYTQHSPAAFLSERRIKMAENPKFPGDPTT</sequence>
<dbReference type="Proteomes" id="UP000002059">
    <property type="component" value="Partially assembled WGS sequence"/>
</dbReference>
<keyword evidence="2" id="KW-1185">Reference proteome</keyword>
<proteinExistence type="predicted"/>
<name>A0A0A2V014_PARBA</name>
<dbReference type="KEGG" id="pbl:PAAG_12174"/>
<evidence type="ECO:0000313" key="2">
    <source>
        <dbReference type="Proteomes" id="UP000002059"/>
    </source>
</evidence>
<reference evidence="1 2" key="1">
    <citation type="journal article" date="2011" name="PLoS Genet.">
        <title>Comparative genomic analysis of human fungal pathogens causing paracoccidioidomycosis.</title>
        <authorList>
            <person name="Desjardins C.A."/>
            <person name="Champion M.D."/>
            <person name="Holder J.W."/>
            <person name="Muszewska A."/>
            <person name="Goldberg J."/>
            <person name="Bailao A.M."/>
            <person name="Brigido M.M."/>
            <person name="Ferreira M.E."/>
            <person name="Garcia A.M."/>
            <person name="Grynberg M."/>
            <person name="Gujja S."/>
            <person name="Heiman D.I."/>
            <person name="Henn M.R."/>
            <person name="Kodira C.D."/>
            <person name="Leon-Narvaez H."/>
            <person name="Longo L.V."/>
            <person name="Ma L.J."/>
            <person name="Malavazi I."/>
            <person name="Matsuo A.L."/>
            <person name="Morais F.V."/>
            <person name="Pereira M."/>
            <person name="Rodriguez-Brito S."/>
            <person name="Sakthikumar S."/>
            <person name="Salem-Izacc S.M."/>
            <person name="Sykes S.M."/>
            <person name="Teixeira M.M."/>
            <person name="Vallejo M.C."/>
            <person name="Walter M.E."/>
            <person name="Yandava C."/>
            <person name="Young S."/>
            <person name="Zeng Q."/>
            <person name="Zucker J."/>
            <person name="Felipe M.S."/>
            <person name="Goldman G.H."/>
            <person name="Haas B.J."/>
            <person name="McEwen J.G."/>
            <person name="Nino-Vega G."/>
            <person name="Puccia R."/>
            <person name="San-Blas G."/>
            <person name="Soares C.M."/>
            <person name="Birren B.W."/>
            <person name="Cuomo C.A."/>
        </authorList>
    </citation>
    <scope>NUCLEOTIDE SEQUENCE [LARGE SCALE GENOMIC DNA]</scope>
    <source>
        <strain evidence="2">ATCC MYA-826 / Pb01</strain>
    </source>
</reference>
<dbReference type="EMBL" id="KN294008">
    <property type="protein sequence ID" value="KGQ01136.1"/>
    <property type="molecule type" value="Genomic_DNA"/>
</dbReference>
<evidence type="ECO:0000313" key="1">
    <source>
        <dbReference type="EMBL" id="KGQ01136.1"/>
    </source>
</evidence>
<protein>
    <submittedName>
        <fullName evidence="1">Uncharacterized protein</fullName>
    </submittedName>
</protein>
<dbReference type="AlphaFoldDB" id="A0A0A2V014"/>
<organism evidence="1 2">
    <name type="scientific">Paracoccidioides lutzii (strain ATCC MYA-826 / Pb01)</name>
    <name type="common">Paracoccidioides brasiliensis</name>
    <dbReference type="NCBI Taxonomy" id="502779"/>
    <lineage>
        <taxon>Eukaryota</taxon>
        <taxon>Fungi</taxon>
        <taxon>Dikarya</taxon>
        <taxon>Ascomycota</taxon>
        <taxon>Pezizomycotina</taxon>
        <taxon>Eurotiomycetes</taxon>
        <taxon>Eurotiomycetidae</taxon>
        <taxon>Onygenales</taxon>
        <taxon>Ajellomycetaceae</taxon>
        <taxon>Paracoccidioides</taxon>
    </lineage>
</organism>
<accession>A0A0A2V014</accession>
<dbReference type="RefSeq" id="XP_015702688.1">
    <property type="nucleotide sequence ID" value="XM_015847697.1"/>
</dbReference>